<comment type="caution">
    <text evidence="1">The sequence shown here is derived from an EMBL/GenBank/DDBJ whole genome shotgun (WGS) entry which is preliminary data.</text>
</comment>
<proteinExistence type="predicted"/>
<reference evidence="1 2" key="1">
    <citation type="submission" date="2018-01" db="EMBL/GenBank/DDBJ databases">
        <title>Denitrification phenotypes of diverse strains of Pseudomonas stutzeri.</title>
        <authorList>
            <person name="Milligan D.A."/>
            <person name="Bergaust L."/>
            <person name="Bakken L.R."/>
            <person name="Frostegard A."/>
        </authorList>
    </citation>
    <scope>NUCLEOTIDE SEQUENCE [LARGE SCALE GENOMIC DNA]</scope>
    <source>
        <strain evidence="1 2">28a3</strain>
    </source>
</reference>
<dbReference type="OrthoDB" id="5795846at2"/>
<dbReference type="InterPro" id="IPR012659">
    <property type="entry name" value="CHP02444"/>
</dbReference>
<name>A0A2N8SWM4_STUST</name>
<evidence type="ECO:0000313" key="1">
    <source>
        <dbReference type="EMBL" id="PNG06893.1"/>
    </source>
</evidence>
<accession>A0A2N8SWM4</accession>
<evidence type="ECO:0000313" key="2">
    <source>
        <dbReference type="Proteomes" id="UP000235897"/>
    </source>
</evidence>
<gene>
    <name evidence="1" type="ORF">CXL00_08240</name>
</gene>
<dbReference type="NCBIfam" id="TIGR02444">
    <property type="entry name" value="TIGR02444 family protein"/>
    <property type="match status" value="1"/>
</dbReference>
<dbReference type="Pfam" id="PF09523">
    <property type="entry name" value="DUF2390"/>
    <property type="match status" value="1"/>
</dbReference>
<sequence>MTSDDLWRFALACYAQPGVEPACLELQAAGADVCLLLAAAWLERRNAACDEQRLERLKTISKDWQVQVVAPLRALRQHWRQQAANDEELADLRMRVKQLELDAEKVQLQRLQSAAQHWSAGSGSPDWLEPLCADLRGDTRVAVQTLRHAATAQPATGDA</sequence>
<dbReference type="AlphaFoldDB" id="A0A2N8SWM4"/>
<dbReference type="Proteomes" id="UP000235897">
    <property type="component" value="Unassembled WGS sequence"/>
</dbReference>
<organism evidence="1 2">
    <name type="scientific">Stutzerimonas stutzeri</name>
    <name type="common">Pseudomonas stutzeri</name>
    <dbReference type="NCBI Taxonomy" id="316"/>
    <lineage>
        <taxon>Bacteria</taxon>
        <taxon>Pseudomonadati</taxon>
        <taxon>Pseudomonadota</taxon>
        <taxon>Gammaproteobacteria</taxon>
        <taxon>Pseudomonadales</taxon>
        <taxon>Pseudomonadaceae</taxon>
        <taxon>Stutzerimonas</taxon>
    </lineage>
</organism>
<dbReference type="EMBL" id="POUW01000002">
    <property type="protein sequence ID" value="PNG06893.1"/>
    <property type="molecule type" value="Genomic_DNA"/>
</dbReference>
<protein>
    <submittedName>
        <fullName evidence="1">TIGR02444 family protein</fullName>
    </submittedName>
</protein>